<name>A0A512CWI9_9MICO</name>
<accession>A0A512CWI9</accession>
<feature type="compositionally biased region" description="Polar residues" evidence="1">
    <location>
        <begin position="52"/>
        <end position="61"/>
    </location>
</feature>
<feature type="compositionally biased region" description="Low complexity" evidence="1">
    <location>
        <begin position="40"/>
        <end position="51"/>
    </location>
</feature>
<evidence type="ECO:0000259" key="2">
    <source>
        <dbReference type="Pfam" id="PF12728"/>
    </source>
</evidence>
<protein>
    <recommendedName>
        <fullName evidence="2">Helix-turn-helix domain-containing protein</fullName>
    </recommendedName>
</protein>
<dbReference type="SUPFAM" id="SSF46955">
    <property type="entry name" value="Putative DNA-binding domain"/>
    <property type="match status" value="1"/>
</dbReference>
<dbReference type="Pfam" id="PF12728">
    <property type="entry name" value="HTH_17"/>
    <property type="match status" value="1"/>
</dbReference>
<feature type="region of interest" description="Disordered" evidence="1">
    <location>
        <begin position="36"/>
        <end position="68"/>
    </location>
</feature>
<evidence type="ECO:0000313" key="4">
    <source>
        <dbReference type="Proteomes" id="UP000321534"/>
    </source>
</evidence>
<evidence type="ECO:0000313" key="3">
    <source>
        <dbReference type="EMBL" id="GEO28583.1"/>
    </source>
</evidence>
<dbReference type="AlphaFoldDB" id="A0A512CWI9"/>
<sequence length="134" mass="14805">MGCSEVGHEVIITRSGRRRKVRKIRGVLRGPQGVELGKTGAAASRGRGFSGESTMTQTHPSTRQHDDLMAPHEVARIFRVSPGTITRWARVGLLPFTCTPGGHRRFDRSCVVAHLERLAREGDDDRVRLAHADD</sequence>
<dbReference type="Gene3D" id="1.10.1660.10">
    <property type="match status" value="1"/>
</dbReference>
<dbReference type="EMBL" id="BJYX01000001">
    <property type="protein sequence ID" value="GEO28583.1"/>
    <property type="molecule type" value="Genomic_DNA"/>
</dbReference>
<dbReference type="Proteomes" id="UP000321534">
    <property type="component" value="Unassembled WGS sequence"/>
</dbReference>
<gene>
    <name evidence="3" type="ORF">TAE01_03930</name>
</gene>
<dbReference type="CDD" id="cd04762">
    <property type="entry name" value="HTH_MerR-trunc"/>
    <property type="match status" value="1"/>
</dbReference>
<feature type="domain" description="Helix-turn-helix" evidence="2">
    <location>
        <begin position="73"/>
        <end position="117"/>
    </location>
</feature>
<reference evidence="3 4" key="1">
    <citation type="submission" date="2019-07" db="EMBL/GenBank/DDBJ databases">
        <title>Whole genome shotgun sequence of Terrabacter aerolatus NBRC 106305.</title>
        <authorList>
            <person name="Hosoyama A."/>
            <person name="Uohara A."/>
            <person name="Ohji S."/>
            <person name="Ichikawa N."/>
        </authorList>
    </citation>
    <scope>NUCLEOTIDE SEQUENCE [LARGE SCALE GENOMIC DNA]</scope>
    <source>
        <strain evidence="3 4">NBRC 106305</strain>
    </source>
</reference>
<comment type="caution">
    <text evidence="3">The sequence shown here is derived from an EMBL/GenBank/DDBJ whole genome shotgun (WGS) entry which is preliminary data.</text>
</comment>
<evidence type="ECO:0000256" key="1">
    <source>
        <dbReference type="SAM" id="MobiDB-lite"/>
    </source>
</evidence>
<organism evidence="3 4">
    <name type="scientific">Terrabacter aerolatus</name>
    <dbReference type="NCBI Taxonomy" id="422442"/>
    <lineage>
        <taxon>Bacteria</taxon>
        <taxon>Bacillati</taxon>
        <taxon>Actinomycetota</taxon>
        <taxon>Actinomycetes</taxon>
        <taxon>Micrococcales</taxon>
        <taxon>Intrasporangiaceae</taxon>
        <taxon>Terrabacter</taxon>
    </lineage>
</organism>
<dbReference type="InterPro" id="IPR009061">
    <property type="entry name" value="DNA-bd_dom_put_sf"/>
</dbReference>
<keyword evidence="4" id="KW-1185">Reference proteome</keyword>
<proteinExistence type="predicted"/>
<dbReference type="InterPro" id="IPR041657">
    <property type="entry name" value="HTH_17"/>
</dbReference>